<dbReference type="EMBL" id="JALGBI010000001">
    <property type="protein sequence ID" value="MCJ0761790.1"/>
    <property type="molecule type" value="Genomic_DNA"/>
</dbReference>
<evidence type="ECO:0000313" key="3">
    <source>
        <dbReference type="Proteomes" id="UP001139447"/>
    </source>
</evidence>
<organism evidence="2 3">
    <name type="scientific">Variovorax terrae</name>
    <dbReference type="NCBI Taxonomy" id="2923278"/>
    <lineage>
        <taxon>Bacteria</taxon>
        <taxon>Pseudomonadati</taxon>
        <taxon>Pseudomonadota</taxon>
        <taxon>Betaproteobacteria</taxon>
        <taxon>Burkholderiales</taxon>
        <taxon>Comamonadaceae</taxon>
        <taxon>Variovorax</taxon>
    </lineage>
</organism>
<keyword evidence="3" id="KW-1185">Reference proteome</keyword>
<reference evidence="2" key="1">
    <citation type="submission" date="2022-03" db="EMBL/GenBank/DDBJ databases">
        <authorList>
            <person name="Woo C.Y."/>
        </authorList>
    </citation>
    <scope>NUCLEOTIDE SEQUENCE</scope>
    <source>
        <strain evidence="2">CYS-02</strain>
    </source>
</reference>
<dbReference type="Gene3D" id="2.60.120.10">
    <property type="entry name" value="Jelly Rolls"/>
    <property type="match status" value="1"/>
</dbReference>
<dbReference type="RefSeq" id="WP_243303290.1">
    <property type="nucleotide sequence ID" value="NZ_JALGBI010000001.1"/>
</dbReference>
<feature type="signal peptide" evidence="1">
    <location>
        <begin position="1"/>
        <end position="25"/>
    </location>
</feature>
<evidence type="ECO:0000256" key="1">
    <source>
        <dbReference type="SAM" id="SignalP"/>
    </source>
</evidence>
<dbReference type="Proteomes" id="UP001139447">
    <property type="component" value="Unassembled WGS sequence"/>
</dbReference>
<accession>A0A9X1VRU8</accession>
<feature type="chain" id="PRO_5040726694" evidence="1">
    <location>
        <begin position="26"/>
        <end position="137"/>
    </location>
</feature>
<keyword evidence="1" id="KW-0732">Signal</keyword>
<dbReference type="AlphaFoldDB" id="A0A9X1VRU8"/>
<sequence length="137" mass="14736">MTLIPHCRLAALSACLTLVPLAALAQAPAPDFQPRKEISRVDLSGAPGMEVVSSVSEYKTGEVLGRHIHHGVEAAYVIQGTTVQVPGKEPMTLVAGSPVLNLRDVMHGGYKIVGEQSLKLFTVHIVDKGKPLYDWDK</sequence>
<comment type="caution">
    <text evidence="2">The sequence shown here is derived from an EMBL/GenBank/DDBJ whole genome shotgun (WGS) entry which is preliminary data.</text>
</comment>
<gene>
    <name evidence="2" type="ORF">MMF98_01080</name>
</gene>
<dbReference type="InterPro" id="IPR011051">
    <property type="entry name" value="RmlC_Cupin_sf"/>
</dbReference>
<dbReference type="InterPro" id="IPR014710">
    <property type="entry name" value="RmlC-like_jellyroll"/>
</dbReference>
<protein>
    <submittedName>
        <fullName evidence="2">Cupin domain-containing protein</fullName>
    </submittedName>
</protein>
<name>A0A9X1VRU8_9BURK</name>
<proteinExistence type="predicted"/>
<evidence type="ECO:0000313" key="2">
    <source>
        <dbReference type="EMBL" id="MCJ0761790.1"/>
    </source>
</evidence>
<dbReference type="SUPFAM" id="SSF51182">
    <property type="entry name" value="RmlC-like cupins"/>
    <property type="match status" value="1"/>
</dbReference>